<evidence type="ECO:0000313" key="1">
    <source>
        <dbReference type="EMBL" id="GIY90899.1"/>
    </source>
</evidence>
<reference evidence="1 2" key="1">
    <citation type="submission" date="2021-06" db="EMBL/GenBank/DDBJ databases">
        <title>Caerostris darwini draft genome.</title>
        <authorList>
            <person name="Kono N."/>
            <person name="Arakawa K."/>
        </authorList>
    </citation>
    <scope>NUCLEOTIDE SEQUENCE [LARGE SCALE GENOMIC DNA]</scope>
</reference>
<proteinExistence type="predicted"/>
<name>A0AAV4XAE7_9ARAC</name>
<dbReference type="EMBL" id="BPLQ01015723">
    <property type="protein sequence ID" value="GIY90899.1"/>
    <property type="molecule type" value="Genomic_DNA"/>
</dbReference>
<comment type="caution">
    <text evidence="1">The sequence shown here is derived from an EMBL/GenBank/DDBJ whole genome shotgun (WGS) entry which is preliminary data.</text>
</comment>
<protein>
    <submittedName>
        <fullName evidence="1">Uncharacterized protein</fullName>
    </submittedName>
</protein>
<evidence type="ECO:0000313" key="2">
    <source>
        <dbReference type="Proteomes" id="UP001054837"/>
    </source>
</evidence>
<keyword evidence="2" id="KW-1185">Reference proteome</keyword>
<accession>A0AAV4XAE7</accession>
<organism evidence="1 2">
    <name type="scientific">Caerostris darwini</name>
    <dbReference type="NCBI Taxonomy" id="1538125"/>
    <lineage>
        <taxon>Eukaryota</taxon>
        <taxon>Metazoa</taxon>
        <taxon>Ecdysozoa</taxon>
        <taxon>Arthropoda</taxon>
        <taxon>Chelicerata</taxon>
        <taxon>Arachnida</taxon>
        <taxon>Araneae</taxon>
        <taxon>Araneomorphae</taxon>
        <taxon>Entelegynae</taxon>
        <taxon>Araneoidea</taxon>
        <taxon>Araneidae</taxon>
        <taxon>Caerostris</taxon>
    </lineage>
</organism>
<gene>
    <name evidence="1" type="ORF">CDAR_491121</name>
</gene>
<sequence length="147" mass="17246">MTRQQTSALNLNMNEDKSQQPFQIPVNEILSLRSNLCTPQTARQFYLFKDFPSHDLLHWRESTKSRGVRFPRECCEKYLKKYFNFLEINIETPENNTYVSFFENCLLQKVNSTDTLPIHVVCRFIRRTSLAVISSSSQCDSFNAVLH</sequence>
<dbReference type="Proteomes" id="UP001054837">
    <property type="component" value="Unassembled WGS sequence"/>
</dbReference>
<dbReference type="AlphaFoldDB" id="A0AAV4XAE7"/>